<sequence length="47" mass="5152">MKTVRHAKLPTTKDSPGVDLHIEGLHMNSTLNLCLIQAICVSPSYCD</sequence>
<evidence type="ECO:0000313" key="1">
    <source>
        <dbReference type="Proteomes" id="UP000887566"/>
    </source>
</evidence>
<keyword evidence="1" id="KW-1185">Reference proteome</keyword>
<proteinExistence type="predicted"/>
<dbReference type="WBParaSite" id="PSAMB.scaffold2844size41660.g19438.t1">
    <property type="protein sequence ID" value="PSAMB.scaffold2844size41660.g19438.t1"/>
    <property type="gene ID" value="PSAMB.scaffold2844size41660.g19438"/>
</dbReference>
<name>A0A914VYT3_9BILA</name>
<accession>A0A914VYT3</accession>
<organism evidence="1 2">
    <name type="scientific">Plectus sambesii</name>
    <dbReference type="NCBI Taxonomy" id="2011161"/>
    <lineage>
        <taxon>Eukaryota</taxon>
        <taxon>Metazoa</taxon>
        <taxon>Ecdysozoa</taxon>
        <taxon>Nematoda</taxon>
        <taxon>Chromadorea</taxon>
        <taxon>Plectida</taxon>
        <taxon>Plectina</taxon>
        <taxon>Plectoidea</taxon>
        <taxon>Plectidae</taxon>
        <taxon>Plectus</taxon>
    </lineage>
</organism>
<dbReference type="Proteomes" id="UP000887566">
    <property type="component" value="Unplaced"/>
</dbReference>
<evidence type="ECO:0000313" key="2">
    <source>
        <dbReference type="WBParaSite" id="PSAMB.scaffold2844size41660.g19438.t1"/>
    </source>
</evidence>
<protein>
    <submittedName>
        <fullName evidence="2">Uncharacterized protein</fullName>
    </submittedName>
</protein>
<dbReference type="AlphaFoldDB" id="A0A914VYT3"/>
<reference evidence="2" key="1">
    <citation type="submission" date="2022-11" db="UniProtKB">
        <authorList>
            <consortium name="WormBaseParasite"/>
        </authorList>
    </citation>
    <scope>IDENTIFICATION</scope>
</reference>